<dbReference type="SUPFAM" id="SSF51120">
    <property type="entry name" value="beta-Roll"/>
    <property type="match status" value="1"/>
</dbReference>
<evidence type="ECO:0000313" key="1">
    <source>
        <dbReference type="EMBL" id="CAH3179739.1"/>
    </source>
</evidence>
<dbReference type="Proteomes" id="UP001159405">
    <property type="component" value="Unassembled WGS sequence"/>
</dbReference>
<protein>
    <recommendedName>
        <fullName evidence="3">Calcium-binding protein</fullName>
    </recommendedName>
</protein>
<gene>
    <name evidence="1" type="ORF">PLOB_00022397</name>
</gene>
<sequence>MDNDAAIELLHRQTEMTYQLNLPKYLNEMKASSPNIRQQFDDKDFAVVGSLATLDASVTFGEGIKNLKVIRDDTIAGFDGLPNPDNGKLHNRVQRLNSLRNMVWLLKEKMKSGVVTADSPLMDKLREAQTWLSTQTGGHLGQGMTAVLEKVGIMDKLKAKWGANSLKFKSFSAAAANGLDFAINSYNTFVNSVALNQEVTDANILALSSSVTAMAGDIAMGVSQILASSAKVASAAGPIGFAVAATLYIASYATGVASGIVGQENLEPKDYVKIFLGPLIPAPDFAAMVEIFDAYAKGDVFHAYYLYMTQSTPAAFYIVAMAIKDVKTGSNELSKYTAFLEFLRMAHLIEKRDEFQEKLKNSMKSIIKDIKPKKFLFAYPAVFKTDAESGEYSTEGWNNSPTLKREFEITDELVNKVVFMATYNDDFKKPYQCRAEAAQGFTFCPRVVDRGDNGLIFLGSNELTDKVILEENTEAYGMGGDDQFELKSPSGIGTVKIDGGAGSDYIDTINAHREGLNYISGGGPERDTIRGGFAKDIISVDNDEVWDVDGDNVFLVEGAGNDNIQVGPGADLTIIKKSAGTASFTMHKANKETRDKQKPKRIVYDSDTRLTHGENNADKDIIEGSYTYHDVLSLTNYKPDTSTRSPDQRIVLIDQGNAEGRRTVDFFISQITQAVDDLFEDHHGEVLSSAYPFRALMVEDAQHIYFKHIERFELSKHSFNLLLLANNPYRNTRHEVIGGALDDYVINLDEDIEVLAQMGTGANRVFSGPGNDAYSSMTLQDVQIMRNGNNRYRISKKFGYSLLDYVFHGDNEQDKVQFLFRDNTGKEVVFKMLKRPQYVTNRFLDLVNINDYHIGYEFLCEYRDIILKISPAKGETLHEEEC</sequence>
<comment type="caution">
    <text evidence="1">The sequence shown here is derived from an EMBL/GenBank/DDBJ whole genome shotgun (WGS) entry which is preliminary data.</text>
</comment>
<proteinExistence type="predicted"/>
<evidence type="ECO:0000313" key="2">
    <source>
        <dbReference type="Proteomes" id="UP001159405"/>
    </source>
</evidence>
<name>A0ABN8RNP4_9CNID</name>
<accession>A0ABN8RNP4</accession>
<organism evidence="1 2">
    <name type="scientific">Porites lobata</name>
    <dbReference type="NCBI Taxonomy" id="104759"/>
    <lineage>
        <taxon>Eukaryota</taxon>
        <taxon>Metazoa</taxon>
        <taxon>Cnidaria</taxon>
        <taxon>Anthozoa</taxon>
        <taxon>Hexacorallia</taxon>
        <taxon>Scleractinia</taxon>
        <taxon>Fungiina</taxon>
        <taxon>Poritidae</taxon>
        <taxon>Porites</taxon>
    </lineage>
</organism>
<evidence type="ECO:0008006" key="3">
    <source>
        <dbReference type="Google" id="ProtNLM"/>
    </source>
</evidence>
<dbReference type="InterPro" id="IPR011049">
    <property type="entry name" value="Serralysin-like_metalloprot_C"/>
</dbReference>
<keyword evidence="2" id="KW-1185">Reference proteome</keyword>
<reference evidence="1 2" key="1">
    <citation type="submission" date="2022-05" db="EMBL/GenBank/DDBJ databases">
        <authorList>
            <consortium name="Genoscope - CEA"/>
            <person name="William W."/>
        </authorList>
    </citation>
    <scope>NUCLEOTIDE SEQUENCE [LARGE SCALE GENOMIC DNA]</scope>
</reference>
<dbReference type="EMBL" id="CALNXK010000262">
    <property type="protein sequence ID" value="CAH3179739.1"/>
    <property type="molecule type" value="Genomic_DNA"/>
</dbReference>
<feature type="non-terminal residue" evidence="1">
    <location>
        <position position="882"/>
    </location>
</feature>